<sequence length="230" mass="23394">MRRRTTIAISLALTASAALSGCSGSPATAPSGSAVSSSATGPAAPAGTPSTPVPSAALGQRLLTEADLGQGYTRKPERESRRDDVTVIGCPALEQLGDAAAGGSLDFPNKAKTAFTYNGSTGSEVSEELYSDTPDKLADGTTRIFDAMTGCPVYQVVIGSRPVKVTTQKLTAPALGDQAWSQLLTFTAGGQESVVKQTAVRKGAVLTVVSGSPALVDTHVEKALAQAVSR</sequence>
<protein>
    <recommendedName>
        <fullName evidence="5">Secreted protein</fullName>
    </recommendedName>
</protein>
<organism evidence="3 4">
    <name type="scientific">Streptomyces flavotricini</name>
    <dbReference type="NCBI Taxonomy" id="66888"/>
    <lineage>
        <taxon>Bacteria</taxon>
        <taxon>Bacillati</taxon>
        <taxon>Actinomycetota</taxon>
        <taxon>Actinomycetes</taxon>
        <taxon>Kitasatosporales</taxon>
        <taxon>Streptomycetaceae</taxon>
        <taxon>Streptomyces</taxon>
    </lineage>
</organism>
<evidence type="ECO:0000313" key="4">
    <source>
        <dbReference type="Proteomes" id="UP001520654"/>
    </source>
</evidence>
<dbReference type="EMBL" id="JAINUL010000001">
    <property type="protein sequence ID" value="MCC0094655.1"/>
    <property type="molecule type" value="Genomic_DNA"/>
</dbReference>
<evidence type="ECO:0008006" key="5">
    <source>
        <dbReference type="Google" id="ProtNLM"/>
    </source>
</evidence>
<feature type="signal peptide" evidence="2">
    <location>
        <begin position="1"/>
        <end position="20"/>
    </location>
</feature>
<proteinExistence type="predicted"/>
<comment type="caution">
    <text evidence="3">The sequence shown here is derived from an EMBL/GenBank/DDBJ whole genome shotgun (WGS) entry which is preliminary data.</text>
</comment>
<feature type="chain" id="PRO_5045483065" description="Secreted protein" evidence="2">
    <location>
        <begin position="21"/>
        <end position="230"/>
    </location>
</feature>
<feature type="region of interest" description="Disordered" evidence="1">
    <location>
        <begin position="22"/>
        <end position="55"/>
    </location>
</feature>
<keyword evidence="4" id="KW-1185">Reference proteome</keyword>
<reference evidence="3 4" key="1">
    <citation type="submission" date="2021-08" db="EMBL/GenBank/DDBJ databases">
        <title>Genomic Architecture of Streptomyces flavotricini NGL1 and Streptomyces erythrochromogenes HMS4 With Differential Plant Beneficial attributes and laccase production capabilities.</title>
        <authorList>
            <person name="Salwan R."/>
            <person name="Kaur R."/>
            <person name="Sharma V."/>
        </authorList>
    </citation>
    <scope>NUCLEOTIDE SEQUENCE [LARGE SCALE GENOMIC DNA]</scope>
    <source>
        <strain evidence="3 4">NGL1</strain>
    </source>
</reference>
<gene>
    <name evidence="3" type="ORF">K7B10_07635</name>
</gene>
<evidence type="ECO:0000313" key="3">
    <source>
        <dbReference type="EMBL" id="MCC0094655.1"/>
    </source>
</evidence>
<dbReference type="RefSeq" id="WP_229335216.1">
    <property type="nucleotide sequence ID" value="NZ_JAINUL010000001.1"/>
</dbReference>
<keyword evidence="2" id="KW-0732">Signal</keyword>
<evidence type="ECO:0000256" key="2">
    <source>
        <dbReference type="SAM" id="SignalP"/>
    </source>
</evidence>
<dbReference type="PROSITE" id="PS51257">
    <property type="entry name" value="PROKAR_LIPOPROTEIN"/>
    <property type="match status" value="1"/>
</dbReference>
<dbReference type="Proteomes" id="UP001520654">
    <property type="component" value="Unassembled WGS sequence"/>
</dbReference>
<name>A0ABS8E0I2_9ACTN</name>
<evidence type="ECO:0000256" key="1">
    <source>
        <dbReference type="SAM" id="MobiDB-lite"/>
    </source>
</evidence>
<accession>A0ABS8E0I2</accession>